<comment type="caution">
    <text evidence="2">The sequence shown here is derived from an EMBL/GenBank/DDBJ whole genome shotgun (WGS) entry which is preliminary data.</text>
</comment>
<organism evidence="2 3">
    <name type="scientific">Tectimicrobiota bacterium</name>
    <dbReference type="NCBI Taxonomy" id="2528274"/>
    <lineage>
        <taxon>Bacteria</taxon>
        <taxon>Pseudomonadati</taxon>
        <taxon>Nitrospinota/Tectimicrobiota group</taxon>
        <taxon>Candidatus Tectimicrobiota</taxon>
    </lineage>
</organism>
<dbReference type="Proteomes" id="UP000772181">
    <property type="component" value="Unassembled WGS sequence"/>
</dbReference>
<gene>
    <name evidence="2" type="ORF">HY730_01755</name>
</gene>
<evidence type="ECO:0000313" key="3">
    <source>
        <dbReference type="Proteomes" id="UP000772181"/>
    </source>
</evidence>
<dbReference type="AlphaFoldDB" id="A0A933GM31"/>
<accession>A0A933GM31</accession>
<sequence length="192" mass="21502">MKSAIITPNAVDGEEDKMHDLQCPNCQGKKRTSLIRVDCDNQAKLTGIIECLVCNYEFPVTMQNGSVRELRIALPGGHSARLNPSVPVDIKDDIKEAEKAYYYLCFSASVAMCRRAMQLGLIDKNIPDTALGKMIEQAYVQSPKILSQDTYTFAKTIKWFGDIGVHRRDKIEGYEVDSVILTAVRVLNELFP</sequence>
<evidence type="ECO:0000313" key="2">
    <source>
        <dbReference type="EMBL" id="MBI4595085.1"/>
    </source>
</evidence>
<feature type="domain" description="DUF4145" evidence="1">
    <location>
        <begin position="106"/>
        <end position="176"/>
    </location>
</feature>
<dbReference type="EMBL" id="JACQWF010000082">
    <property type="protein sequence ID" value="MBI4595085.1"/>
    <property type="molecule type" value="Genomic_DNA"/>
</dbReference>
<evidence type="ECO:0000259" key="1">
    <source>
        <dbReference type="Pfam" id="PF13643"/>
    </source>
</evidence>
<proteinExistence type="predicted"/>
<name>A0A933GM31_UNCTE</name>
<protein>
    <submittedName>
        <fullName evidence="2">DUF4145 domain-containing protein</fullName>
    </submittedName>
</protein>
<reference evidence="2" key="1">
    <citation type="submission" date="2020-07" db="EMBL/GenBank/DDBJ databases">
        <title>Huge and variable diversity of episymbiotic CPR bacteria and DPANN archaea in groundwater ecosystems.</title>
        <authorList>
            <person name="He C.Y."/>
            <person name="Keren R."/>
            <person name="Whittaker M."/>
            <person name="Farag I.F."/>
            <person name="Doudna J."/>
            <person name="Cate J.H.D."/>
            <person name="Banfield J.F."/>
        </authorList>
    </citation>
    <scope>NUCLEOTIDE SEQUENCE</scope>
    <source>
        <strain evidence="2">NC_groundwater_1482_Ag_S-0.65um_47_24</strain>
    </source>
</reference>
<dbReference type="Pfam" id="PF13643">
    <property type="entry name" value="DUF4145"/>
    <property type="match status" value="1"/>
</dbReference>
<dbReference type="InterPro" id="IPR025285">
    <property type="entry name" value="DUF4145"/>
</dbReference>